<dbReference type="InterPro" id="IPR036086">
    <property type="entry name" value="ParB/Sulfiredoxin_sf"/>
</dbReference>
<dbReference type="SUPFAM" id="SSF110849">
    <property type="entry name" value="ParB/Sulfiredoxin"/>
    <property type="match status" value="1"/>
</dbReference>
<accession>A0A086A4T3</accession>
<dbReference type="Gene3D" id="3.90.1530.10">
    <property type="entry name" value="Conserved hypothetical protein from pyrococcus furiosus pfu- 392566-001, ParB domain"/>
    <property type="match status" value="1"/>
</dbReference>
<gene>
    <name evidence="1" type="ORF">IW15_15950</name>
</gene>
<evidence type="ECO:0000313" key="1">
    <source>
        <dbReference type="EMBL" id="KFF11697.1"/>
    </source>
</evidence>
<name>A0A086A4T3_9FLAO</name>
<organism evidence="1 2">
    <name type="scientific">Chryseobacterium soli</name>
    <dbReference type="NCBI Taxonomy" id="445961"/>
    <lineage>
        <taxon>Bacteria</taxon>
        <taxon>Pseudomonadati</taxon>
        <taxon>Bacteroidota</taxon>
        <taxon>Flavobacteriia</taxon>
        <taxon>Flavobacteriales</taxon>
        <taxon>Weeksellaceae</taxon>
        <taxon>Chryseobacterium group</taxon>
        <taxon>Chryseobacterium</taxon>
    </lineage>
</organism>
<proteinExistence type="predicted"/>
<sequence length="101" mass="11565">MKYLLASKEALETFKSTEVAAQSTEKVQKLAKLMKEEDISIYGEKIVVYLKDGERYILDGHHRIQAAIQENKTLEVIEVTGQKAMQMFKDKVKQIDSGLFK</sequence>
<dbReference type="AlphaFoldDB" id="A0A086A4T3"/>
<dbReference type="STRING" id="445961.IW15_15950"/>
<reference evidence="1 2" key="1">
    <citation type="submission" date="2014-07" db="EMBL/GenBank/DDBJ databases">
        <title>Genome of Chryseobacterium soli DSM 19298.</title>
        <authorList>
            <person name="Stropko S.J."/>
            <person name="Pipes S.E."/>
            <person name="Newman J."/>
        </authorList>
    </citation>
    <scope>NUCLEOTIDE SEQUENCE [LARGE SCALE GENOMIC DNA]</scope>
    <source>
        <strain evidence="1 2">DSM 19298</strain>
    </source>
</reference>
<dbReference type="CDD" id="cd16387">
    <property type="entry name" value="ParB_N_Srx"/>
    <property type="match status" value="1"/>
</dbReference>
<evidence type="ECO:0008006" key="3">
    <source>
        <dbReference type="Google" id="ProtNLM"/>
    </source>
</evidence>
<dbReference type="OrthoDB" id="6225685at2"/>
<evidence type="ECO:0000313" key="2">
    <source>
        <dbReference type="Proteomes" id="UP000028705"/>
    </source>
</evidence>
<dbReference type="EMBL" id="JPRH01000006">
    <property type="protein sequence ID" value="KFF11697.1"/>
    <property type="molecule type" value="Genomic_DNA"/>
</dbReference>
<dbReference type="Proteomes" id="UP000028705">
    <property type="component" value="Unassembled WGS sequence"/>
</dbReference>
<protein>
    <recommendedName>
        <fullName evidence="3">ParB/Sulfiredoxin domain-containing protein</fullName>
    </recommendedName>
</protein>
<keyword evidence="2" id="KW-1185">Reference proteome</keyword>
<dbReference type="RefSeq" id="WP_034713065.1">
    <property type="nucleotide sequence ID" value="NZ_JPRH01000006.1"/>
</dbReference>
<comment type="caution">
    <text evidence="1">The sequence shown here is derived from an EMBL/GenBank/DDBJ whole genome shotgun (WGS) entry which is preliminary data.</text>
</comment>